<comment type="similarity">
    <text evidence="1">Belongs to the LysR transcriptional regulatory family.</text>
</comment>
<dbReference type="GO" id="GO:0003677">
    <property type="term" value="F:DNA binding"/>
    <property type="evidence" value="ECO:0007669"/>
    <property type="project" value="UniProtKB-KW"/>
</dbReference>
<comment type="caution">
    <text evidence="6">The sequence shown here is derived from an EMBL/GenBank/DDBJ whole genome shotgun (WGS) entry which is preliminary data.</text>
</comment>
<evidence type="ECO:0000256" key="3">
    <source>
        <dbReference type="ARBA" id="ARBA00023125"/>
    </source>
</evidence>
<dbReference type="InterPro" id="IPR036388">
    <property type="entry name" value="WH-like_DNA-bd_sf"/>
</dbReference>
<keyword evidence="2" id="KW-0805">Transcription regulation</keyword>
<dbReference type="Pfam" id="PF00126">
    <property type="entry name" value="HTH_1"/>
    <property type="match status" value="1"/>
</dbReference>
<dbReference type="InterPro" id="IPR050950">
    <property type="entry name" value="HTH-type_LysR_regulators"/>
</dbReference>
<dbReference type="PROSITE" id="PS50931">
    <property type="entry name" value="HTH_LYSR"/>
    <property type="match status" value="1"/>
</dbReference>
<dbReference type="Proteomes" id="UP000214603">
    <property type="component" value="Unassembled WGS sequence"/>
</dbReference>
<dbReference type="GO" id="GO:0003700">
    <property type="term" value="F:DNA-binding transcription factor activity"/>
    <property type="evidence" value="ECO:0007669"/>
    <property type="project" value="InterPro"/>
</dbReference>
<evidence type="ECO:0000313" key="6">
    <source>
        <dbReference type="EMBL" id="OWT57600.1"/>
    </source>
</evidence>
<feature type="domain" description="HTH lysR-type" evidence="5">
    <location>
        <begin position="1"/>
        <end position="59"/>
    </location>
</feature>
<evidence type="ECO:0000256" key="1">
    <source>
        <dbReference type="ARBA" id="ARBA00009437"/>
    </source>
</evidence>
<dbReference type="SUPFAM" id="SSF46785">
    <property type="entry name" value="Winged helix' DNA-binding domain"/>
    <property type="match status" value="1"/>
</dbReference>
<protein>
    <submittedName>
        <fullName evidence="6">Transcriptional regulator CysB</fullName>
    </submittedName>
</protein>
<dbReference type="OrthoDB" id="5297026at2"/>
<dbReference type="SUPFAM" id="SSF53850">
    <property type="entry name" value="Periplasmic binding protein-like II"/>
    <property type="match status" value="1"/>
</dbReference>
<evidence type="ECO:0000259" key="5">
    <source>
        <dbReference type="PROSITE" id="PS50931"/>
    </source>
</evidence>
<dbReference type="Gene3D" id="1.10.10.10">
    <property type="entry name" value="Winged helix-like DNA-binding domain superfamily/Winged helix DNA-binding domain"/>
    <property type="match status" value="1"/>
</dbReference>
<proteinExistence type="inferred from homology"/>
<dbReference type="PANTHER" id="PTHR30419">
    <property type="entry name" value="HTH-TYPE TRANSCRIPTIONAL REGULATOR YBHD"/>
    <property type="match status" value="1"/>
</dbReference>
<sequence>MKLQQLRYFCQVVKNDFNITHAAAALYTSQPGVSKQLKLLEQQLGIGIFMRSGQKILGLTEAGKEVFEIARQILMSATQLQEVAQRFSDRDSGQLIVATTHLHARYSLLPVIEKFSKRYPHVQLALIQSSPDEIDALLVDGKADIGISTNFGTEHSELVRLQTKTLYRCLITPKSHPLLRKRKPSLHDIAQYPLIVYDSRLNSGRCVLEAFEEKGIKPNIVLTAVDADVIKAYVTAGLGVAILQELAYEKDRDIGLYSVPVRHLFPPMETNVCLNRAKYLRQFAFDFITLFEPRWQRESVRNALNR</sequence>
<dbReference type="Gene3D" id="3.40.190.10">
    <property type="entry name" value="Periplasmic binding protein-like II"/>
    <property type="match status" value="2"/>
</dbReference>
<dbReference type="PANTHER" id="PTHR30419:SF8">
    <property type="entry name" value="NITROGEN ASSIMILATION TRANSCRIPTIONAL ACTIVATOR-RELATED"/>
    <property type="match status" value="1"/>
</dbReference>
<evidence type="ECO:0000256" key="2">
    <source>
        <dbReference type="ARBA" id="ARBA00023015"/>
    </source>
</evidence>
<dbReference type="InterPro" id="IPR005119">
    <property type="entry name" value="LysR_subst-bd"/>
</dbReference>
<evidence type="ECO:0000313" key="7">
    <source>
        <dbReference type="Proteomes" id="UP000214603"/>
    </source>
</evidence>
<dbReference type="RefSeq" id="WP_088604605.1">
    <property type="nucleotide sequence ID" value="NZ_NJIH01000009.1"/>
</dbReference>
<dbReference type="InterPro" id="IPR036390">
    <property type="entry name" value="WH_DNA-bd_sf"/>
</dbReference>
<organism evidence="6 7">
    <name type="scientific">Candidimonas nitroreducens</name>
    <dbReference type="NCBI Taxonomy" id="683354"/>
    <lineage>
        <taxon>Bacteria</taxon>
        <taxon>Pseudomonadati</taxon>
        <taxon>Pseudomonadota</taxon>
        <taxon>Betaproteobacteria</taxon>
        <taxon>Burkholderiales</taxon>
        <taxon>Alcaligenaceae</taxon>
        <taxon>Candidimonas</taxon>
    </lineage>
</organism>
<evidence type="ECO:0000256" key="4">
    <source>
        <dbReference type="ARBA" id="ARBA00023163"/>
    </source>
</evidence>
<dbReference type="AlphaFoldDB" id="A0A225MBS9"/>
<dbReference type="EMBL" id="NJIH01000009">
    <property type="protein sequence ID" value="OWT57600.1"/>
    <property type="molecule type" value="Genomic_DNA"/>
</dbReference>
<keyword evidence="4" id="KW-0804">Transcription</keyword>
<gene>
    <name evidence="6" type="primary">cysB</name>
    <name evidence="6" type="ORF">CEY11_17060</name>
</gene>
<name>A0A225MBS9_9BURK</name>
<keyword evidence="7" id="KW-1185">Reference proteome</keyword>
<dbReference type="InterPro" id="IPR000847">
    <property type="entry name" value="LysR_HTH_N"/>
</dbReference>
<accession>A0A225MBS9</accession>
<dbReference type="GO" id="GO:0005829">
    <property type="term" value="C:cytosol"/>
    <property type="evidence" value="ECO:0007669"/>
    <property type="project" value="TreeGrafter"/>
</dbReference>
<dbReference type="PRINTS" id="PR00039">
    <property type="entry name" value="HTHLYSR"/>
</dbReference>
<keyword evidence="3" id="KW-0238">DNA-binding</keyword>
<reference evidence="7" key="1">
    <citation type="submission" date="2017-06" db="EMBL/GenBank/DDBJ databases">
        <title>Herbaspirillum phytohormonus sp. nov., isolated from the root nodule of Robinia pseudoacacia in lead-zinc mine.</title>
        <authorList>
            <person name="Fan M."/>
            <person name="Lin Y."/>
        </authorList>
    </citation>
    <scope>NUCLEOTIDE SEQUENCE [LARGE SCALE GENOMIC DNA]</scope>
    <source>
        <strain evidence="7">SC-089</strain>
    </source>
</reference>
<dbReference type="Pfam" id="PF03466">
    <property type="entry name" value="LysR_substrate"/>
    <property type="match status" value="1"/>
</dbReference>